<dbReference type="Gene3D" id="1.10.10.10">
    <property type="entry name" value="Winged helix-like DNA-binding domain superfamily/Winged helix DNA-binding domain"/>
    <property type="match status" value="1"/>
</dbReference>
<dbReference type="AlphaFoldDB" id="A0A7D5P8S2"/>
<dbReference type="KEGG" id="hpel:HZS54_00555"/>
<protein>
    <submittedName>
        <fullName evidence="2">MarR family transcriptional regulator</fullName>
    </submittedName>
</protein>
<proteinExistence type="predicted"/>
<dbReference type="GO" id="GO:0003700">
    <property type="term" value="F:DNA-binding transcription factor activity"/>
    <property type="evidence" value="ECO:0007669"/>
    <property type="project" value="InterPro"/>
</dbReference>
<dbReference type="InterPro" id="IPR011991">
    <property type="entry name" value="ArsR-like_HTH"/>
</dbReference>
<dbReference type="InterPro" id="IPR000835">
    <property type="entry name" value="HTH_MarR-typ"/>
</dbReference>
<dbReference type="Pfam" id="PF12802">
    <property type="entry name" value="MarR_2"/>
    <property type="match status" value="1"/>
</dbReference>
<evidence type="ECO:0000313" key="3">
    <source>
        <dbReference type="Proteomes" id="UP000509346"/>
    </source>
</evidence>
<dbReference type="InterPro" id="IPR036390">
    <property type="entry name" value="WH_DNA-bd_sf"/>
</dbReference>
<keyword evidence="3" id="KW-1185">Reference proteome</keyword>
<dbReference type="CDD" id="cd00090">
    <property type="entry name" value="HTH_ARSR"/>
    <property type="match status" value="1"/>
</dbReference>
<gene>
    <name evidence="2" type="ORF">HZS54_00555</name>
</gene>
<accession>A0A7D5P8S2</accession>
<dbReference type="OrthoDB" id="195563at2157"/>
<reference evidence="2 3" key="1">
    <citation type="submission" date="2020-07" db="EMBL/GenBank/DDBJ databases">
        <title>Halosimplex litoreum sp. nov. and Halosimplex rubrum sp. nov., isolated from different salt environments.</title>
        <authorList>
            <person name="Cui H."/>
        </authorList>
    </citation>
    <scope>NUCLEOTIDE SEQUENCE [LARGE SCALE GENOMIC DNA]</scope>
    <source>
        <strain evidence="2 3">R2</strain>
    </source>
</reference>
<evidence type="ECO:0000259" key="1">
    <source>
        <dbReference type="Pfam" id="PF12802"/>
    </source>
</evidence>
<evidence type="ECO:0000313" key="2">
    <source>
        <dbReference type="EMBL" id="QLH80202.1"/>
    </source>
</evidence>
<dbReference type="EMBL" id="CP058909">
    <property type="protein sequence ID" value="QLH80202.1"/>
    <property type="molecule type" value="Genomic_DNA"/>
</dbReference>
<dbReference type="Proteomes" id="UP000509346">
    <property type="component" value="Chromosome"/>
</dbReference>
<dbReference type="GeneID" id="60589658"/>
<dbReference type="InterPro" id="IPR036388">
    <property type="entry name" value="WH-like_DNA-bd_sf"/>
</dbReference>
<organism evidence="2 3">
    <name type="scientific">Halosimplex pelagicum</name>
    <dbReference type="NCBI Taxonomy" id="869886"/>
    <lineage>
        <taxon>Archaea</taxon>
        <taxon>Methanobacteriati</taxon>
        <taxon>Methanobacteriota</taxon>
        <taxon>Stenosarchaea group</taxon>
        <taxon>Halobacteria</taxon>
        <taxon>Halobacteriales</taxon>
        <taxon>Haloarculaceae</taxon>
        <taxon>Halosimplex</taxon>
    </lineage>
</organism>
<sequence>MPVNFDEYADRQSENELAFDPDTHAYHILTFLGERPETGFRPAEIAEETGIKPGSVRGTLKRLEEQGLVRHAEPFWAIGDDDRLAASTGTMLGLEAIGDRYADDEFEGWDENAVDPREMRDG</sequence>
<name>A0A7D5P8S2_9EURY</name>
<dbReference type="SUPFAM" id="SSF46785">
    <property type="entry name" value="Winged helix' DNA-binding domain"/>
    <property type="match status" value="1"/>
</dbReference>
<feature type="domain" description="HTH marR-type" evidence="1">
    <location>
        <begin position="24"/>
        <end position="72"/>
    </location>
</feature>
<dbReference type="RefSeq" id="WP_179920034.1">
    <property type="nucleotide sequence ID" value="NZ_CP058909.1"/>
</dbReference>